<evidence type="ECO:0000313" key="2">
    <source>
        <dbReference type="EMBL" id="CAE8666920.1"/>
    </source>
</evidence>
<proteinExistence type="predicted"/>
<dbReference type="InterPro" id="IPR019406">
    <property type="entry name" value="APLF_PBZ"/>
</dbReference>
<reference evidence="2" key="1">
    <citation type="submission" date="2021-02" db="EMBL/GenBank/DDBJ databases">
        <authorList>
            <person name="Dougan E. K."/>
            <person name="Rhodes N."/>
            <person name="Thang M."/>
            <person name="Chan C."/>
        </authorList>
    </citation>
    <scope>NUCLEOTIDE SEQUENCE</scope>
</reference>
<sequence length="179" mass="19430">DIRLLVDEETPPAAPLRMRMQCQYGDECRRGNVQHWVDESHPGDPDTLVEQPLPLPRLGVDAALPSRDGSFNWIRFANDPADRDLRAASTSLSLRVCRSGGYHLGGVEGVARLQHVEKLLRGTKLLTVQQVERALASRYSPGKVAKLSVAAENTALEAALARQRSSPSGMRVAVLGAAS</sequence>
<dbReference type="Pfam" id="PF10283">
    <property type="entry name" value="zf-CCHH"/>
    <property type="match status" value="1"/>
</dbReference>
<dbReference type="AlphaFoldDB" id="A0A813IZ60"/>
<organism evidence="2 3">
    <name type="scientific">Polarella glacialis</name>
    <name type="common">Dinoflagellate</name>
    <dbReference type="NCBI Taxonomy" id="89957"/>
    <lineage>
        <taxon>Eukaryota</taxon>
        <taxon>Sar</taxon>
        <taxon>Alveolata</taxon>
        <taxon>Dinophyceae</taxon>
        <taxon>Suessiales</taxon>
        <taxon>Suessiaceae</taxon>
        <taxon>Polarella</taxon>
    </lineage>
</organism>
<comment type="caution">
    <text evidence="2">The sequence shown here is derived from an EMBL/GenBank/DDBJ whole genome shotgun (WGS) entry which is preliminary data.</text>
</comment>
<protein>
    <recommendedName>
        <fullName evidence="1">PBZ-type domain-containing protein</fullName>
    </recommendedName>
</protein>
<feature type="non-terminal residue" evidence="2">
    <location>
        <position position="179"/>
    </location>
</feature>
<evidence type="ECO:0000259" key="1">
    <source>
        <dbReference type="Pfam" id="PF10283"/>
    </source>
</evidence>
<evidence type="ECO:0000313" key="3">
    <source>
        <dbReference type="Proteomes" id="UP000626109"/>
    </source>
</evidence>
<dbReference type="Proteomes" id="UP000626109">
    <property type="component" value="Unassembled WGS sequence"/>
</dbReference>
<name>A0A813IZ60_POLGL</name>
<accession>A0A813IZ60</accession>
<dbReference type="EMBL" id="CAJNNW010020796">
    <property type="protein sequence ID" value="CAE8666920.1"/>
    <property type="molecule type" value="Genomic_DNA"/>
</dbReference>
<feature type="non-terminal residue" evidence="2">
    <location>
        <position position="1"/>
    </location>
</feature>
<gene>
    <name evidence="2" type="ORF">PGLA2088_LOCUS16429</name>
</gene>
<feature type="domain" description="PBZ-type" evidence="1">
    <location>
        <begin position="19"/>
        <end position="44"/>
    </location>
</feature>